<proteinExistence type="predicted"/>
<evidence type="ECO:0008006" key="4">
    <source>
        <dbReference type="Google" id="ProtNLM"/>
    </source>
</evidence>
<dbReference type="eggNOG" id="ENOG5032ZIA">
    <property type="taxonomic scope" value="Bacteria"/>
</dbReference>
<organism evidence="2 3">
    <name type="scientific">Lentzea aerocolonigenes</name>
    <name type="common">Lechevalieria aerocolonigenes</name>
    <name type="synonym">Saccharothrix aerocolonigenes</name>
    <dbReference type="NCBI Taxonomy" id="68170"/>
    <lineage>
        <taxon>Bacteria</taxon>
        <taxon>Bacillati</taxon>
        <taxon>Actinomycetota</taxon>
        <taxon>Actinomycetes</taxon>
        <taxon>Pseudonocardiales</taxon>
        <taxon>Pseudonocardiaceae</taxon>
        <taxon>Lentzea</taxon>
    </lineage>
</organism>
<name>A0A0F0GVW6_LENAE</name>
<dbReference type="PATRIC" id="fig|68170.10.peg.5153"/>
<keyword evidence="1" id="KW-0472">Membrane</keyword>
<dbReference type="Proteomes" id="UP000033393">
    <property type="component" value="Unassembled WGS sequence"/>
</dbReference>
<evidence type="ECO:0000256" key="1">
    <source>
        <dbReference type="SAM" id="Phobius"/>
    </source>
</evidence>
<keyword evidence="1" id="KW-1133">Transmembrane helix</keyword>
<feature type="transmembrane region" description="Helical" evidence="1">
    <location>
        <begin position="68"/>
        <end position="89"/>
    </location>
</feature>
<feature type="transmembrane region" description="Helical" evidence="1">
    <location>
        <begin position="96"/>
        <end position="115"/>
    </location>
</feature>
<accession>A0A0F0GVW6</accession>
<evidence type="ECO:0000313" key="2">
    <source>
        <dbReference type="EMBL" id="KJK47425.1"/>
    </source>
</evidence>
<gene>
    <name evidence="2" type="ORF">UK23_20490</name>
</gene>
<evidence type="ECO:0000313" key="3">
    <source>
        <dbReference type="Proteomes" id="UP000033393"/>
    </source>
</evidence>
<dbReference type="RefSeq" id="WP_045313187.1">
    <property type="nucleotide sequence ID" value="NZ_JYJG01000136.1"/>
</dbReference>
<dbReference type="AlphaFoldDB" id="A0A0F0GVW6"/>
<keyword evidence="3" id="KW-1185">Reference proteome</keyword>
<keyword evidence="1" id="KW-0812">Transmembrane</keyword>
<reference evidence="2 3" key="1">
    <citation type="submission" date="2015-02" db="EMBL/GenBank/DDBJ databases">
        <authorList>
            <person name="Ju K.-S."/>
            <person name="Doroghazi J.R."/>
            <person name="Metcalf W."/>
        </authorList>
    </citation>
    <scope>NUCLEOTIDE SEQUENCE [LARGE SCALE GENOMIC DNA]</scope>
    <source>
        <strain evidence="2 3">NRRL B-16140</strain>
    </source>
</reference>
<comment type="caution">
    <text evidence="2">The sequence shown here is derived from an EMBL/GenBank/DDBJ whole genome shotgun (WGS) entry which is preliminary data.</text>
</comment>
<feature type="transmembrane region" description="Helical" evidence="1">
    <location>
        <begin position="39"/>
        <end position="56"/>
    </location>
</feature>
<feature type="transmembrane region" description="Helical" evidence="1">
    <location>
        <begin position="6"/>
        <end position="27"/>
    </location>
</feature>
<dbReference type="EMBL" id="JYJG01000136">
    <property type="protein sequence ID" value="KJK47425.1"/>
    <property type="molecule type" value="Genomic_DNA"/>
</dbReference>
<dbReference type="OrthoDB" id="3830423at2"/>
<dbReference type="STRING" id="68170.GCA_000974445_03937"/>
<sequence>MEFVRLLLVFLHLLGMGMLVAMIMLQARAGKDAPVNKGWLHGAALQLLTGVALVGIDPLVDSVKYDHIKIGVKLLVVVAIAAVVAINVNKPKAPSWLLPTAASLVVLNVGIAVFWT</sequence>
<protein>
    <recommendedName>
        <fullName evidence="4">Integral membrane protein</fullName>
    </recommendedName>
</protein>